<evidence type="ECO:0000313" key="1">
    <source>
        <dbReference type="EMBL" id="KIW85637.1"/>
    </source>
</evidence>
<dbReference type="GeneID" id="25300519"/>
<keyword evidence="2" id="KW-1185">Reference proteome</keyword>
<dbReference type="HOGENOM" id="CLU_1660794_0_0_1"/>
<reference evidence="1 2" key="1">
    <citation type="submission" date="2015-01" db="EMBL/GenBank/DDBJ databases">
        <title>The Genome Sequence of Fonsecaea pedrosoi CBS 271.37.</title>
        <authorList>
            <consortium name="The Broad Institute Genomics Platform"/>
            <person name="Cuomo C."/>
            <person name="de Hoog S."/>
            <person name="Gorbushina A."/>
            <person name="Stielow B."/>
            <person name="Teixiera M."/>
            <person name="Abouelleil A."/>
            <person name="Chapman S.B."/>
            <person name="Priest M."/>
            <person name="Young S.K."/>
            <person name="Wortman J."/>
            <person name="Nusbaum C."/>
            <person name="Birren B."/>
        </authorList>
    </citation>
    <scope>NUCLEOTIDE SEQUENCE [LARGE SCALE GENOMIC DNA]</scope>
    <source>
        <strain evidence="1 2">CBS 271.37</strain>
    </source>
</reference>
<dbReference type="VEuPathDB" id="FungiDB:Z517_01029"/>
<sequence>MSESVEVWPPVGLINGLAIEAPTPEKELDANVFKGVHKASLPFVTWTVKASVDWFPIDLTGYFLDLPKGTEVISTNPSGTSAWVQTVCIEISQKDGRSLKFFKKAIHTYLPANVPKPIAWGAYRDDPDMYYYLAEFREMVADKVPDPVRVVDAVVQLYR</sequence>
<accession>A0A0D2FFZ9</accession>
<name>A0A0D2FFZ9_9EURO</name>
<proteinExistence type="predicted"/>
<evidence type="ECO:0000313" key="2">
    <source>
        <dbReference type="Proteomes" id="UP000053029"/>
    </source>
</evidence>
<dbReference type="EMBL" id="KN846969">
    <property type="protein sequence ID" value="KIW85637.1"/>
    <property type="molecule type" value="Genomic_DNA"/>
</dbReference>
<gene>
    <name evidence="1" type="ORF">Z517_01029</name>
</gene>
<dbReference type="Proteomes" id="UP000053029">
    <property type="component" value="Unassembled WGS sequence"/>
</dbReference>
<dbReference type="AlphaFoldDB" id="A0A0D2FFZ9"/>
<dbReference type="RefSeq" id="XP_013289445.1">
    <property type="nucleotide sequence ID" value="XM_013433991.1"/>
</dbReference>
<protein>
    <submittedName>
        <fullName evidence="1">Uncharacterized protein</fullName>
    </submittedName>
</protein>
<organism evidence="1 2">
    <name type="scientific">Fonsecaea pedrosoi CBS 271.37</name>
    <dbReference type="NCBI Taxonomy" id="1442368"/>
    <lineage>
        <taxon>Eukaryota</taxon>
        <taxon>Fungi</taxon>
        <taxon>Dikarya</taxon>
        <taxon>Ascomycota</taxon>
        <taxon>Pezizomycotina</taxon>
        <taxon>Eurotiomycetes</taxon>
        <taxon>Chaetothyriomycetidae</taxon>
        <taxon>Chaetothyriales</taxon>
        <taxon>Herpotrichiellaceae</taxon>
        <taxon>Fonsecaea</taxon>
    </lineage>
</organism>